<dbReference type="Proteomes" id="UP001165306">
    <property type="component" value="Unassembled WGS sequence"/>
</dbReference>
<feature type="region of interest" description="Disordered" evidence="1">
    <location>
        <begin position="703"/>
        <end position="725"/>
    </location>
</feature>
<dbReference type="Gene3D" id="2.60.40.10">
    <property type="entry name" value="Immunoglobulins"/>
    <property type="match status" value="1"/>
</dbReference>
<feature type="compositionally biased region" description="Gly residues" evidence="1">
    <location>
        <begin position="703"/>
        <end position="713"/>
    </location>
</feature>
<organism evidence="2 3">
    <name type="scientific">Thermalbibacter longus</name>
    <dbReference type="NCBI Taxonomy" id="2951981"/>
    <lineage>
        <taxon>Bacteria</taxon>
        <taxon>Pseudomonadati</taxon>
        <taxon>Thermomicrobiota</taxon>
        <taxon>Thermomicrobia</taxon>
        <taxon>Thermomicrobiales</taxon>
        <taxon>Thermomicrobiaceae</taxon>
        <taxon>Thermalbibacter</taxon>
    </lineage>
</organism>
<evidence type="ECO:0000256" key="1">
    <source>
        <dbReference type="SAM" id="MobiDB-lite"/>
    </source>
</evidence>
<dbReference type="InterPro" id="IPR013783">
    <property type="entry name" value="Ig-like_fold"/>
</dbReference>
<feature type="region of interest" description="Disordered" evidence="1">
    <location>
        <begin position="818"/>
        <end position="847"/>
    </location>
</feature>
<dbReference type="AlphaFoldDB" id="A0AA41WE33"/>
<reference evidence="2" key="1">
    <citation type="submission" date="2022-06" db="EMBL/GenBank/DDBJ databases">
        <title>CFH 74404 Thermomicrobiaceae sp.</title>
        <authorList>
            <person name="Ming H."/>
            <person name="Li W.-J."/>
            <person name="Zhao Z."/>
        </authorList>
    </citation>
    <scope>NUCLEOTIDE SEQUENCE</scope>
    <source>
        <strain evidence="2">CFH 74404</strain>
    </source>
</reference>
<accession>A0AA41WE33</accession>
<evidence type="ECO:0000313" key="2">
    <source>
        <dbReference type="EMBL" id="MCM8749408.1"/>
    </source>
</evidence>
<comment type="caution">
    <text evidence="2">The sequence shown here is derived from an EMBL/GenBank/DDBJ whole genome shotgun (WGS) entry which is preliminary data.</text>
</comment>
<keyword evidence="3" id="KW-1185">Reference proteome</keyword>
<gene>
    <name evidence="2" type="ORF">NET02_09640</name>
</gene>
<evidence type="ECO:0000313" key="3">
    <source>
        <dbReference type="Proteomes" id="UP001165306"/>
    </source>
</evidence>
<dbReference type="InterPro" id="IPR008964">
    <property type="entry name" value="Invasin/intimin_cell_adhesion"/>
</dbReference>
<name>A0AA41WE33_9BACT</name>
<proteinExistence type="predicted"/>
<protein>
    <submittedName>
        <fullName evidence="2">Ig-like domain-containing protein</fullName>
    </submittedName>
</protein>
<feature type="region of interest" description="Disordered" evidence="1">
    <location>
        <begin position="879"/>
        <end position="901"/>
    </location>
</feature>
<dbReference type="EMBL" id="JAMSLR010000006">
    <property type="protein sequence ID" value="MCM8749408.1"/>
    <property type="molecule type" value="Genomic_DNA"/>
</dbReference>
<dbReference type="RefSeq" id="WP_284057191.1">
    <property type="nucleotide sequence ID" value="NZ_JAMSLR010000006.1"/>
</dbReference>
<feature type="compositionally biased region" description="Polar residues" evidence="1">
    <location>
        <begin position="823"/>
        <end position="836"/>
    </location>
</feature>
<dbReference type="SUPFAM" id="SSF49373">
    <property type="entry name" value="Invasin/intimin cell-adhesion fragments"/>
    <property type="match status" value="1"/>
</dbReference>
<sequence>MLPGNFGPLYSAVTVQNLEPLPIEIRLTRPDGRRLGSGIALGPRAARTFTASELQALGLFEGGATGSGLVIEGRFADESQDILGQLGLCDTDFDGSDCLYPAIAAVEKHARPAALGMDARTGPAQESVSGQTAVREETLAQAADGTRWVIPVIQTNNEWRTAIKVTNVSRRGDLSVTLTLRRNQGLSAGQAVYTLSQTLGNGQTWTIDLNSVAPPEWVGSAWIDAGDEVVAVAERYKPSWKMALTTEAAPRDGAPTTLYGALIFREYNGWNTGINLVNLDPVNANAVTLAYYAADGSVQSVPPEVSQITLDPGASAFIYRPDISAVPSLDRSRVNAVVITGSRPLAVAIDEVKYRSGPGQGQAMSYLAQGRPQQVGKEVYDRPTTEARTFGHVSGRYWYTQTLALPLFQVGDASGLGDVSGIELFNPGGQAQRAYVQFLRASGAPEAPTASGSAEAPAALSVLIPAGGHAIIYPYDAAWSGVPRGFTGTALVGVDDEGGGSGGFLVGISNNVNYAVNGDGSAVYALTSSVHGPLTLSGVTLELTPASDSNAVNADHTLTAELRAGTTALRGRSILFRVTRGNSVVDSDTVTTGTNGQAEFEYTNDEAGTDTITACWDVDGSGTCDPGEPSDTASKAWYSATLTLDDLGETVTVRTTPAQTGYFVPQEALASSDWDVPVICDLSPDRSGVRVLLRFTTTGGGTVTGEWAGGSPGSSGVKPKTTDSNGRVTDTLTLLQGSNGNTFVVSCYLDKGTTGSFDEDEDQLLASQTIYIGTLSFAVADDTSNTAGVGGSADGTATVTAKFGTSNVQGVRVALRIEGDNDTGPTSDNWSFQSGSNDDEERDRTTSAGTFQQSLYWLNDWTNNGLDLISDAFRGGWDPDQNGTIEVDAAGSPEDAPGGIS</sequence>